<protein>
    <submittedName>
        <fullName evidence="2">Uncharacterized protein</fullName>
    </submittedName>
</protein>
<dbReference type="AlphaFoldDB" id="A0AAQ3KN32"/>
<evidence type="ECO:0000313" key="3">
    <source>
        <dbReference type="Proteomes" id="UP001327560"/>
    </source>
</evidence>
<sequence>MECSTLSDDYLDGIRDFLEFAFKNKSDDEKVPCPCKKFDGRGKCLRKAIAFVQSPVSKRALFSLMTLLQSKLLFSLTSSVSIPWIPQQQKIRGHTIVADIWNQPRNERIFDAFNSRNQAIGVEGRLASFLGTVVRNPDLTPLIAKTGDVSPKEQSKLFPPEAPHSDPKDDDCGFFEWYDPEYSGRAKEALHNLIIDKDNLKQHIMLLQQKNGILVDKLAKREDVIYRLEKENKRSFKKNAESYYLVL</sequence>
<dbReference type="EMBL" id="CP136895">
    <property type="protein sequence ID" value="WOL11105.1"/>
    <property type="molecule type" value="Genomic_DNA"/>
</dbReference>
<name>A0AAQ3KN32_9LILI</name>
<evidence type="ECO:0000256" key="1">
    <source>
        <dbReference type="SAM" id="MobiDB-lite"/>
    </source>
</evidence>
<reference evidence="2 3" key="1">
    <citation type="submission" date="2023-10" db="EMBL/GenBank/DDBJ databases">
        <title>Chromosome-scale genome assembly provides insights into flower coloration mechanisms of Canna indica.</title>
        <authorList>
            <person name="Li C."/>
        </authorList>
    </citation>
    <scope>NUCLEOTIDE SEQUENCE [LARGE SCALE GENOMIC DNA]</scope>
    <source>
        <tissue evidence="2">Flower</tissue>
    </source>
</reference>
<feature type="region of interest" description="Disordered" evidence="1">
    <location>
        <begin position="144"/>
        <end position="170"/>
    </location>
</feature>
<proteinExistence type="predicted"/>
<accession>A0AAQ3KN32</accession>
<keyword evidence="3" id="KW-1185">Reference proteome</keyword>
<gene>
    <name evidence="2" type="ORF">Cni_G19866</name>
</gene>
<dbReference type="Proteomes" id="UP001327560">
    <property type="component" value="Chromosome 6"/>
</dbReference>
<evidence type="ECO:0000313" key="2">
    <source>
        <dbReference type="EMBL" id="WOL11105.1"/>
    </source>
</evidence>
<organism evidence="2 3">
    <name type="scientific">Canna indica</name>
    <name type="common">Indian-shot</name>
    <dbReference type="NCBI Taxonomy" id="4628"/>
    <lineage>
        <taxon>Eukaryota</taxon>
        <taxon>Viridiplantae</taxon>
        <taxon>Streptophyta</taxon>
        <taxon>Embryophyta</taxon>
        <taxon>Tracheophyta</taxon>
        <taxon>Spermatophyta</taxon>
        <taxon>Magnoliopsida</taxon>
        <taxon>Liliopsida</taxon>
        <taxon>Zingiberales</taxon>
        <taxon>Cannaceae</taxon>
        <taxon>Canna</taxon>
    </lineage>
</organism>